<dbReference type="Gene3D" id="3.90.79.10">
    <property type="entry name" value="Nucleoside Triphosphate Pyrophosphohydrolase"/>
    <property type="match status" value="1"/>
</dbReference>
<dbReference type="InterPro" id="IPR015797">
    <property type="entry name" value="NUDIX_hydrolase-like_dom_sf"/>
</dbReference>
<gene>
    <name evidence="2" type="ORF">COT44_00815</name>
</gene>
<comment type="caution">
    <text evidence="2">The sequence shown here is derived from an EMBL/GenBank/DDBJ whole genome shotgun (WGS) entry which is preliminary data.</text>
</comment>
<evidence type="ECO:0000313" key="3">
    <source>
        <dbReference type="Proteomes" id="UP000228996"/>
    </source>
</evidence>
<accession>A0A2M6XE31</accession>
<organism evidence="2 3">
    <name type="scientific">Candidatus Shapirobacteria bacterium CG08_land_8_20_14_0_20_39_18</name>
    <dbReference type="NCBI Taxonomy" id="1974883"/>
    <lineage>
        <taxon>Bacteria</taxon>
        <taxon>Candidatus Shapironibacteriota</taxon>
    </lineage>
</organism>
<sequence>MDIWLRYFSTVNSVNGLFFCYNVLGMTKEEINSFVHLVEKIKKENLYIPHLPLKLWYAVHSFLALPAVEVLMTRTGRDFLLVWRKDKYFKGWEIPGGYIGYKESLKEACQRVAKREVGLIPKFQKVLTAEVWLDHPYSSGVSIVCLCKVKGEPKNGRFFTEIPPDTLGHHPKFLKAFLK</sequence>
<dbReference type="EMBL" id="PEYO01000004">
    <property type="protein sequence ID" value="PIU03906.1"/>
    <property type="molecule type" value="Genomic_DNA"/>
</dbReference>
<name>A0A2M6XE31_9BACT</name>
<proteinExistence type="predicted"/>
<feature type="domain" description="Nudix hydrolase" evidence="1">
    <location>
        <begin position="66"/>
        <end position="156"/>
    </location>
</feature>
<protein>
    <recommendedName>
        <fullName evidence="1">Nudix hydrolase domain-containing protein</fullName>
    </recommendedName>
</protein>
<evidence type="ECO:0000259" key="1">
    <source>
        <dbReference type="Pfam" id="PF00293"/>
    </source>
</evidence>
<dbReference type="CDD" id="cd02883">
    <property type="entry name" value="NUDIX_Hydrolase"/>
    <property type="match status" value="1"/>
</dbReference>
<dbReference type="SUPFAM" id="SSF55811">
    <property type="entry name" value="Nudix"/>
    <property type="match status" value="1"/>
</dbReference>
<dbReference type="InterPro" id="IPR000086">
    <property type="entry name" value="NUDIX_hydrolase_dom"/>
</dbReference>
<dbReference type="Proteomes" id="UP000228996">
    <property type="component" value="Unassembled WGS sequence"/>
</dbReference>
<dbReference type="Pfam" id="PF00293">
    <property type="entry name" value="NUDIX"/>
    <property type="match status" value="1"/>
</dbReference>
<evidence type="ECO:0000313" key="2">
    <source>
        <dbReference type="EMBL" id="PIU03906.1"/>
    </source>
</evidence>
<reference evidence="3" key="1">
    <citation type="submission" date="2017-09" db="EMBL/GenBank/DDBJ databases">
        <title>Depth-based differentiation of microbial function through sediment-hosted aquifers and enrichment of novel symbionts in the deep terrestrial subsurface.</title>
        <authorList>
            <person name="Probst A.J."/>
            <person name="Ladd B."/>
            <person name="Jarett J.K."/>
            <person name="Geller-Mcgrath D.E."/>
            <person name="Sieber C.M.K."/>
            <person name="Emerson J.B."/>
            <person name="Anantharaman K."/>
            <person name="Thomas B.C."/>
            <person name="Malmstrom R."/>
            <person name="Stieglmeier M."/>
            <person name="Klingl A."/>
            <person name="Woyke T."/>
            <person name="Ryan C.M."/>
            <person name="Banfield J.F."/>
        </authorList>
    </citation>
    <scope>NUCLEOTIDE SEQUENCE [LARGE SCALE GENOMIC DNA]</scope>
</reference>
<dbReference type="AlphaFoldDB" id="A0A2M6XE31"/>